<dbReference type="GO" id="GO:0009653">
    <property type="term" value="P:anatomical structure morphogenesis"/>
    <property type="evidence" value="ECO:0007669"/>
    <property type="project" value="TreeGrafter"/>
</dbReference>
<dbReference type="Proteomes" id="UP001347796">
    <property type="component" value="Unassembled WGS sequence"/>
</dbReference>
<feature type="region of interest" description="Disordered" evidence="1">
    <location>
        <begin position="824"/>
        <end position="866"/>
    </location>
</feature>
<evidence type="ECO:0000313" key="5">
    <source>
        <dbReference type="Proteomes" id="UP001347796"/>
    </source>
</evidence>
<dbReference type="GO" id="GO:0005829">
    <property type="term" value="C:cytosol"/>
    <property type="evidence" value="ECO:0007669"/>
    <property type="project" value="TreeGrafter"/>
</dbReference>
<feature type="compositionally biased region" description="Polar residues" evidence="1">
    <location>
        <begin position="598"/>
        <end position="607"/>
    </location>
</feature>
<keyword evidence="2" id="KW-1133">Transmembrane helix</keyword>
<dbReference type="EMBL" id="JAZGQO010000002">
    <property type="protein sequence ID" value="KAK6190720.1"/>
    <property type="molecule type" value="Genomic_DNA"/>
</dbReference>
<gene>
    <name evidence="4" type="ORF">SNE40_002521</name>
</gene>
<accession>A0AAN8KFY0</accession>
<proteinExistence type="predicted"/>
<feature type="region of interest" description="Disordered" evidence="1">
    <location>
        <begin position="419"/>
        <end position="445"/>
    </location>
</feature>
<dbReference type="SMART" id="SM00225">
    <property type="entry name" value="BTB"/>
    <property type="match status" value="1"/>
</dbReference>
<keyword evidence="5" id="KW-1185">Reference proteome</keyword>
<dbReference type="Gene3D" id="3.30.710.10">
    <property type="entry name" value="Potassium Channel Kv1.1, Chain A"/>
    <property type="match status" value="1"/>
</dbReference>
<evidence type="ECO:0000256" key="1">
    <source>
        <dbReference type="SAM" id="MobiDB-lite"/>
    </source>
</evidence>
<dbReference type="SUPFAM" id="SSF54695">
    <property type="entry name" value="POZ domain"/>
    <property type="match status" value="1"/>
</dbReference>
<evidence type="ECO:0000259" key="3">
    <source>
        <dbReference type="PROSITE" id="PS50097"/>
    </source>
</evidence>
<dbReference type="Pfam" id="PF00651">
    <property type="entry name" value="BTB"/>
    <property type="match status" value="1"/>
</dbReference>
<dbReference type="InterPro" id="IPR055445">
    <property type="entry name" value="ARM_ARMC5"/>
</dbReference>
<dbReference type="AlphaFoldDB" id="A0AAN8KFY0"/>
<evidence type="ECO:0000313" key="4">
    <source>
        <dbReference type="EMBL" id="KAK6190720.1"/>
    </source>
</evidence>
<feature type="compositionally biased region" description="Polar residues" evidence="1">
    <location>
        <begin position="423"/>
        <end position="436"/>
    </location>
</feature>
<dbReference type="PANTHER" id="PTHR23312:SF8">
    <property type="entry name" value="ARMADILLO REPEAT-CONTAINING PROTEIN 5"/>
    <property type="match status" value="1"/>
</dbReference>
<dbReference type="InterPro" id="IPR011333">
    <property type="entry name" value="SKP1/BTB/POZ_sf"/>
</dbReference>
<comment type="caution">
    <text evidence="4">The sequence shown here is derived from an EMBL/GenBank/DDBJ whole genome shotgun (WGS) entry which is preliminary data.</text>
</comment>
<keyword evidence="2" id="KW-0812">Transmembrane</keyword>
<organism evidence="4 5">
    <name type="scientific">Patella caerulea</name>
    <name type="common">Rayed Mediterranean limpet</name>
    <dbReference type="NCBI Taxonomy" id="87958"/>
    <lineage>
        <taxon>Eukaryota</taxon>
        <taxon>Metazoa</taxon>
        <taxon>Spiralia</taxon>
        <taxon>Lophotrochozoa</taxon>
        <taxon>Mollusca</taxon>
        <taxon>Gastropoda</taxon>
        <taxon>Patellogastropoda</taxon>
        <taxon>Patelloidea</taxon>
        <taxon>Patellidae</taxon>
        <taxon>Patella</taxon>
    </lineage>
</organism>
<dbReference type="InterPro" id="IPR011989">
    <property type="entry name" value="ARM-like"/>
</dbReference>
<dbReference type="InterPro" id="IPR000210">
    <property type="entry name" value="BTB/POZ_dom"/>
</dbReference>
<protein>
    <recommendedName>
        <fullName evidence="3">BTB domain-containing protein</fullName>
    </recommendedName>
</protein>
<dbReference type="InterPro" id="IPR016024">
    <property type="entry name" value="ARM-type_fold"/>
</dbReference>
<feature type="compositionally biased region" description="Polar residues" evidence="1">
    <location>
        <begin position="857"/>
        <end position="866"/>
    </location>
</feature>
<feature type="compositionally biased region" description="Low complexity" evidence="1">
    <location>
        <begin position="824"/>
        <end position="837"/>
    </location>
</feature>
<keyword evidence="2" id="KW-0472">Membrane</keyword>
<name>A0AAN8KFY0_PATCE</name>
<dbReference type="SUPFAM" id="SSF48371">
    <property type="entry name" value="ARM repeat"/>
    <property type="match status" value="1"/>
</dbReference>
<feature type="transmembrane region" description="Helical" evidence="2">
    <location>
        <begin position="1114"/>
        <end position="1135"/>
    </location>
</feature>
<feature type="region of interest" description="Disordered" evidence="1">
    <location>
        <begin position="671"/>
        <end position="717"/>
    </location>
</feature>
<dbReference type="PROSITE" id="PS50097">
    <property type="entry name" value="BTB"/>
    <property type="match status" value="1"/>
</dbReference>
<dbReference type="PANTHER" id="PTHR23312">
    <property type="entry name" value="ARMC5 ARMADILLO REPEAT-CONTAINING -RELATED"/>
    <property type="match status" value="1"/>
</dbReference>
<dbReference type="Gene3D" id="1.25.10.10">
    <property type="entry name" value="Leucine-rich Repeat Variant"/>
    <property type="match status" value="1"/>
</dbReference>
<feature type="domain" description="BTB" evidence="3">
    <location>
        <begin position="1015"/>
        <end position="1074"/>
    </location>
</feature>
<evidence type="ECO:0000256" key="2">
    <source>
        <dbReference type="SAM" id="Phobius"/>
    </source>
</evidence>
<reference evidence="4 5" key="1">
    <citation type="submission" date="2024-01" db="EMBL/GenBank/DDBJ databases">
        <title>The genome of the rayed Mediterranean limpet Patella caerulea (Linnaeus, 1758).</title>
        <authorList>
            <person name="Anh-Thu Weber A."/>
            <person name="Halstead-Nussloch G."/>
        </authorList>
    </citation>
    <scope>NUCLEOTIDE SEQUENCE [LARGE SCALE GENOMIC DNA]</scope>
    <source>
        <strain evidence="4">AATW-2023a</strain>
        <tissue evidence="4">Whole specimen</tissue>
    </source>
</reference>
<feature type="region of interest" description="Disordered" evidence="1">
    <location>
        <begin position="556"/>
        <end position="607"/>
    </location>
</feature>
<dbReference type="Pfam" id="PF24768">
    <property type="entry name" value="ARM_ARMC5"/>
    <property type="match status" value="1"/>
</dbReference>
<sequence length="1195" mass="132458">MSSNEIVAALKLLSSSSEKHIFNGMVAIRTKIMKSKNGEKQLISKGVIGKLLSVLNKQDVTQKKNKIIDIALSILGNFCMEEDARADVLKVPYGINCICNCVIESPCSSIQNRAARTLANLALTPLIVVRIFQTEVLPQLVKLLIESKTKESQLIYCRALRLLGASNTGKDKLLDENGVFAVAKLMSSEDEDVMKNSLRTVSELSVSGCSYKFARQILAAGIINIMVDQIHHKDCSISHQALSTVIRLAEFEYIRPVIGSAGGITLFIKLLTDTRQHVDKIKVMNVLCLCGKESVNRVKIRENGALEILLSALNGVEYQRLHDRIISSFLSYLYDEPSLNLLLENGLIDILLRHLERCTEFTSSTIVINFSEKFLALEDSDKDADNISAELQHIKARPKQIPKRSKCKDVRRNMDKIVDDLPSLSTSMDDSKPSTSRVKHTSGGLSLIAESPASTKLNIPSTSSLEITPTKKASHIYSIDSPTYENHSWEPSSLSGGITCKQSFSSGAGTSGGQSPYSPLSHDSYYSPGVSSPSYSISSPASPDLPYSTVWSQPYRSDSHEDLSPFSSSSALGGADGATPASAWTFSSSDDEDINNVDDPSNINNADITDRTETLPVTDQIHDNINMSADVKDKIETMIESDESDEMSTVSDACSNLSLTENKSTVAEYPKALTTDNKDMTNMTSERPLKHKRIPSEENSETEVQPKRQKTSTKRQAASKITESNILILLSRFSVINDPSQYLVTPGVLSCILDYIREVPGAQSRSVRTMSRILRDPLCLNSLLNIGAPAIIYQKLVLNNEGVDCSDVRSLVSKSKRRSSLESTSSWLSPFSSPRQSISDFSPDPSGKKWNFPTDPGSPTSSTASLDYNVASPHFKKEEKEEPPIDITQTGVEFLRDLSFTAESPFGQGAITHTLLRKTKAERLACCLSLQFLCWSSSMQDHFLVKHFTLDSLLNVIQSNVNHAMLPHIVNGLNFLAHMSNMKRKLKKEDNVSFPVVNLPPVLDEQTCPYWNCNHDVFFMVGNEQFGGNREILVKQSPVFAAMLEGHYCESNQSEISMQDTSQDAFLFILHYFHGCGLCCPILAAPHKETKNLEFWENVLTLADRYLCQLLSEYLIWLIASSYLTFDIYFHIFLYSIFHNFTSLTNECVRMMFSAEQPVVLKAGIVKNIIKNNGAGLLCNSIKSVFRECIGKNFT</sequence>